<sequence>MKVSSSLVVCVGCIIILQTKSLENLAEIQEFTEIPTQSSSYDDNLFDATNAIDGKFEEEGEATACSFTIMWKQNTRAWWKLPLTQLCHVEYLLIYFRSSTVNRHVGFSVYIFNESNFVPPSSGSGYTVFSQDTTTCPQRVMNITVNRLTKGIALYNAKEPPVNTSCPGYVTFATIEICEVQVLGCCIKEVQDVCQPCDPKCFNNLCDSYNGSCIYGCSNAHKKAPNCTNCIIGYYGNDCHHRCRHCKNGTHCDSTSGKCPEGCDKHWNGSLCDSCKSGYYGSSCSMKCSHCKMGTNCNNITGICEAGCEEHWREPKCDVCQDGYYGEECKFTCGKCKSEAFCDNTTGDCHNGCQENWLGSRCDICLEGFYGKYCDLTCSKCKVGTLCNNITGECPEGCEFNWQGPKCDSIFTIKTVCKKGFCGSNCTQLCDRCRNESECNNITGDYSQDCNDHWSGSRDGFFSMIANAILAFFLAIAIALIVFQRRRISALQYDRQMMDQHHIYQGENRSHNYDNFGALEETHEYTCLDSARELHFQDSSVL</sequence>
<dbReference type="GeneID" id="111112827"/>
<dbReference type="Proteomes" id="UP000694844">
    <property type="component" value="Chromosome 9"/>
</dbReference>
<dbReference type="GO" id="GO:0005044">
    <property type="term" value="F:scavenger receptor activity"/>
    <property type="evidence" value="ECO:0007669"/>
    <property type="project" value="InterPro"/>
</dbReference>
<feature type="domain" description="EGF-like" evidence="4">
    <location>
        <begin position="245"/>
        <end position="285"/>
    </location>
</feature>
<organism evidence="5 6">
    <name type="scientific">Crassostrea virginica</name>
    <name type="common">Eastern oyster</name>
    <dbReference type="NCBI Taxonomy" id="6565"/>
    <lineage>
        <taxon>Eukaryota</taxon>
        <taxon>Metazoa</taxon>
        <taxon>Spiralia</taxon>
        <taxon>Lophotrochozoa</taxon>
        <taxon>Mollusca</taxon>
        <taxon>Bivalvia</taxon>
        <taxon>Autobranchia</taxon>
        <taxon>Pteriomorphia</taxon>
        <taxon>Ostreida</taxon>
        <taxon>Ostreoidea</taxon>
        <taxon>Ostreidae</taxon>
        <taxon>Crassostrea</taxon>
    </lineage>
</organism>
<name>A0A8B8BTY0_CRAVI</name>
<keyword evidence="3" id="KW-0732">Signal</keyword>
<dbReference type="InterPro" id="IPR042635">
    <property type="entry name" value="MEGF10/SREC1/2-like"/>
</dbReference>
<feature type="transmembrane region" description="Helical" evidence="2">
    <location>
        <begin position="460"/>
        <end position="483"/>
    </location>
</feature>
<dbReference type="Gene3D" id="2.60.120.260">
    <property type="entry name" value="Galactose-binding domain-like"/>
    <property type="match status" value="1"/>
</dbReference>
<feature type="domain" description="EGF-like" evidence="4">
    <location>
        <begin position="296"/>
        <end position="330"/>
    </location>
</feature>
<keyword evidence="5" id="KW-1185">Reference proteome</keyword>
<evidence type="ECO:0000313" key="6">
    <source>
        <dbReference type="RefSeq" id="XP_022306371.1"/>
    </source>
</evidence>
<keyword evidence="2" id="KW-1133">Transmembrane helix</keyword>
<feature type="chain" id="PRO_5034069218" evidence="3">
    <location>
        <begin position="22"/>
        <end position="542"/>
    </location>
</feature>
<proteinExistence type="predicted"/>
<evidence type="ECO:0000256" key="3">
    <source>
        <dbReference type="SAM" id="SignalP"/>
    </source>
</evidence>
<dbReference type="OrthoDB" id="19138at2759"/>
<dbReference type="InterPro" id="IPR002049">
    <property type="entry name" value="LE_dom"/>
</dbReference>
<dbReference type="RefSeq" id="XP_022306371.1">
    <property type="nucleotide sequence ID" value="XM_022450663.1"/>
</dbReference>
<dbReference type="AlphaFoldDB" id="A0A8B8BTY0"/>
<gene>
    <name evidence="6" type="primary">LOC111112827</name>
</gene>
<dbReference type="PANTHER" id="PTHR24043:SF8">
    <property type="entry name" value="EGF-LIKE DOMAIN-CONTAINING PROTEIN"/>
    <property type="match status" value="1"/>
</dbReference>
<keyword evidence="1" id="KW-0245">EGF-like domain</keyword>
<dbReference type="SUPFAM" id="SSF57184">
    <property type="entry name" value="Growth factor receptor domain"/>
    <property type="match status" value="1"/>
</dbReference>
<protein>
    <submittedName>
        <fullName evidence="6">Multiple epidermal growth factor-like domains protein 10 isoform X1</fullName>
    </submittedName>
</protein>
<dbReference type="SMART" id="SM00181">
    <property type="entry name" value="EGF"/>
    <property type="match status" value="4"/>
</dbReference>
<evidence type="ECO:0000256" key="1">
    <source>
        <dbReference type="ARBA" id="ARBA00022536"/>
    </source>
</evidence>
<dbReference type="InterPro" id="IPR008979">
    <property type="entry name" value="Galactose-bd-like_sf"/>
</dbReference>
<accession>A0A8B8BTY0</accession>
<feature type="domain" description="EGF-like" evidence="4">
    <location>
        <begin position="341"/>
        <end position="375"/>
    </location>
</feature>
<dbReference type="Gene3D" id="2.170.300.10">
    <property type="entry name" value="Tie2 ligand-binding domain superfamily"/>
    <property type="match status" value="2"/>
</dbReference>
<feature type="domain" description="EGF-like" evidence="4">
    <location>
        <begin position="196"/>
        <end position="240"/>
    </location>
</feature>
<dbReference type="InterPro" id="IPR000742">
    <property type="entry name" value="EGF"/>
</dbReference>
<evidence type="ECO:0000256" key="2">
    <source>
        <dbReference type="SAM" id="Phobius"/>
    </source>
</evidence>
<keyword evidence="2" id="KW-0812">Transmembrane</keyword>
<dbReference type="SUPFAM" id="SSF49785">
    <property type="entry name" value="Galactose-binding domain-like"/>
    <property type="match status" value="1"/>
</dbReference>
<reference evidence="6" key="1">
    <citation type="submission" date="2025-08" db="UniProtKB">
        <authorList>
            <consortium name="RefSeq"/>
        </authorList>
    </citation>
    <scope>IDENTIFICATION</scope>
    <source>
        <tissue evidence="6">Whole sample</tissue>
    </source>
</reference>
<evidence type="ECO:0000259" key="4">
    <source>
        <dbReference type="SMART" id="SM00181"/>
    </source>
</evidence>
<dbReference type="PANTHER" id="PTHR24043">
    <property type="entry name" value="SCAVENGER RECEPTOR CLASS F"/>
    <property type="match status" value="1"/>
</dbReference>
<dbReference type="Pfam" id="PF00053">
    <property type="entry name" value="EGF_laminin"/>
    <property type="match status" value="1"/>
</dbReference>
<dbReference type="KEGG" id="cvn:111112827"/>
<feature type="signal peptide" evidence="3">
    <location>
        <begin position="1"/>
        <end position="21"/>
    </location>
</feature>
<dbReference type="InterPro" id="IPR009030">
    <property type="entry name" value="Growth_fac_rcpt_cys_sf"/>
</dbReference>
<evidence type="ECO:0000313" key="5">
    <source>
        <dbReference type="Proteomes" id="UP000694844"/>
    </source>
</evidence>
<keyword evidence="2" id="KW-0472">Membrane</keyword>